<evidence type="ECO:0000313" key="2">
    <source>
        <dbReference type="EMBL" id="PJZ03753.1"/>
    </source>
</evidence>
<gene>
    <name evidence="2" type="ORF">PRCB_21135</name>
</gene>
<keyword evidence="1" id="KW-0812">Transmembrane</keyword>
<protein>
    <recommendedName>
        <fullName evidence="4">Toxin CptA</fullName>
    </recommendedName>
</protein>
<dbReference type="InterPro" id="IPR009883">
    <property type="entry name" value="YgfX"/>
</dbReference>
<proteinExistence type="predicted"/>
<evidence type="ECO:0008006" key="4">
    <source>
        <dbReference type="Google" id="ProtNLM"/>
    </source>
</evidence>
<name>A0A2M9W886_9GAMM</name>
<evidence type="ECO:0000256" key="1">
    <source>
        <dbReference type="SAM" id="Phobius"/>
    </source>
</evidence>
<keyword evidence="1" id="KW-0472">Membrane</keyword>
<dbReference type="RefSeq" id="WP_100703551.1">
    <property type="nucleotide sequence ID" value="NZ_MLFP01000001.1"/>
</dbReference>
<reference evidence="2 3" key="1">
    <citation type="submission" date="2017-11" db="EMBL/GenBank/DDBJ databases">
        <title>The genome sequence of Pantoea rodasii DSM 26611.</title>
        <authorList>
            <person name="Gao J."/>
            <person name="Mao X."/>
            <person name="Sun J."/>
        </authorList>
    </citation>
    <scope>NUCLEOTIDE SEQUENCE [LARGE SCALE GENOMIC DNA]</scope>
    <source>
        <strain evidence="2 3">DSM 26611</strain>
    </source>
</reference>
<feature type="transmembrane region" description="Helical" evidence="1">
    <location>
        <begin position="18"/>
        <end position="36"/>
    </location>
</feature>
<keyword evidence="3" id="KW-1185">Reference proteome</keyword>
<organism evidence="2 3">
    <name type="scientific">Pantoea rodasii</name>
    <dbReference type="NCBI Taxonomy" id="1076549"/>
    <lineage>
        <taxon>Bacteria</taxon>
        <taxon>Pseudomonadati</taxon>
        <taxon>Pseudomonadota</taxon>
        <taxon>Gammaproteobacteria</taxon>
        <taxon>Enterobacterales</taxon>
        <taxon>Erwiniaceae</taxon>
        <taxon>Pantoea</taxon>
    </lineage>
</organism>
<sequence>MNADRFQCDLQASRSARALNVTLFLLVMVGLFSLSWPEGWRWGKALLVTLMLLECWRNEGRLKRRTGRLVVDEQGDWLWCGTRWQLARKADWLPFGVLLTLRNQQGKRWRLWLMHDNLPPYAWRTLRASCFLHDAGSQH</sequence>
<dbReference type="STRING" id="1076549.HA45_01765"/>
<dbReference type="EMBL" id="PIQI01000027">
    <property type="protein sequence ID" value="PJZ03753.1"/>
    <property type="molecule type" value="Genomic_DNA"/>
</dbReference>
<evidence type="ECO:0000313" key="3">
    <source>
        <dbReference type="Proteomes" id="UP000232062"/>
    </source>
</evidence>
<comment type="caution">
    <text evidence="2">The sequence shown here is derived from an EMBL/GenBank/DDBJ whole genome shotgun (WGS) entry which is preliminary data.</text>
</comment>
<dbReference type="AlphaFoldDB" id="A0A2M9W886"/>
<keyword evidence="1" id="KW-1133">Transmembrane helix</keyword>
<accession>A0A2M9W886</accession>
<dbReference type="Proteomes" id="UP000232062">
    <property type="component" value="Unassembled WGS sequence"/>
</dbReference>
<dbReference type="OrthoDB" id="7060796at2"/>
<dbReference type="Pfam" id="PF07254">
    <property type="entry name" value="Cpta_toxin"/>
    <property type="match status" value="1"/>
</dbReference>